<protein>
    <recommendedName>
        <fullName evidence="5">Carbohydrate-binding domain-containing protein</fullName>
    </recommendedName>
</protein>
<feature type="region of interest" description="Disordered" evidence="1">
    <location>
        <begin position="571"/>
        <end position="615"/>
    </location>
</feature>
<dbReference type="Pfam" id="PF14262">
    <property type="entry name" value="Cthe_2159"/>
    <property type="match status" value="1"/>
</dbReference>
<reference evidence="4" key="1">
    <citation type="submission" date="2016-10" db="EMBL/GenBank/DDBJ databases">
        <authorList>
            <person name="Varghese N."/>
            <person name="Submissions S."/>
        </authorList>
    </citation>
    <scope>NUCLEOTIDE SEQUENCE [LARGE SCALE GENOMIC DNA]</scope>
    <source>
        <strain evidence="4">DSM 8344</strain>
    </source>
</reference>
<name>A0A1G8LH84_9FIRM</name>
<evidence type="ECO:0000256" key="1">
    <source>
        <dbReference type="SAM" id="MobiDB-lite"/>
    </source>
</evidence>
<organism evidence="3 4">
    <name type="scientific">Desulfosporosinus hippei DSM 8344</name>
    <dbReference type="NCBI Taxonomy" id="1121419"/>
    <lineage>
        <taxon>Bacteria</taxon>
        <taxon>Bacillati</taxon>
        <taxon>Bacillota</taxon>
        <taxon>Clostridia</taxon>
        <taxon>Eubacteriales</taxon>
        <taxon>Desulfitobacteriaceae</taxon>
        <taxon>Desulfosporosinus</taxon>
    </lineage>
</organism>
<dbReference type="InterPro" id="IPR025584">
    <property type="entry name" value="Cthe_2159"/>
</dbReference>
<feature type="region of interest" description="Disordered" evidence="1">
    <location>
        <begin position="288"/>
        <end position="329"/>
    </location>
</feature>
<feature type="chain" id="PRO_5038654709" description="Carbohydrate-binding domain-containing protein" evidence="2">
    <location>
        <begin position="22"/>
        <end position="615"/>
    </location>
</feature>
<dbReference type="Proteomes" id="UP000198656">
    <property type="component" value="Unassembled WGS sequence"/>
</dbReference>
<dbReference type="OrthoDB" id="9812829at2"/>
<dbReference type="STRING" id="1121419.SAMN05443529_1493"/>
<evidence type="ECO:0000256" key="2">
    <source>
        <dbReference type="SAM" id="SignalP"/>
    </source>
</evidence>
<evidence type="ECO:0000313" key="3">
    <source>
        <dbReference type="EMBL" id="SDI54978.1"/>
    </source>
</evidence>
<feature type="signal peptide" evidence="2">
    <location>
        <begin position="1"/>
        <end position="21"/>
    </location>
</feature>
<dbReference type="EMBL" id="FNCP01000049">
    <property type="protein sequence ID" value="SDI54978.1"/>
    <property type="molecule type" value="Genomic_DNA"/>
</dbReference>
<feature type="compositionally biased region" description="Gly residues" evidence="1">
    <location>
        <begin position="580"/>
        <end position="599"/>
    </location>
</feature>
<keyword evidence="4" id="KW-1185">Reference proteome</keyword>
<evidence type="ECO:0008006" key="5">
    <source>
        <dbReference type="Google" id="ProtNLM"/>
    </source>
</evidence>
<proteinExistence type="predicted"/>
<dbReference type="PROSITE" id="PS51257">
    <property type="entry name" value="PROKAR_LIPOPROTEIN"/>
    <property type="match status" value="1"/>
</dbReference>
<dbReference type="AlphaFoldDB" id="A0A1G8LH84"/>
<dbReference type="RefSeq" id="WP_092335808.1">
    <property type="nucleotide sequence ID" value="NZ_FNCP01000049.1"/>
</dbReference>
<gene>
    <name evidence="3" type="ORF">SAMN05443529_1493</name>
</gene>
<accession>A0A1G8LH84</accession>
<keyword evidence="2" id="KW-0732">Signal</keyword>
<sequence>MKKPLSIVLALALLVTGLAGCASSKESSSMETVSTSTSTVNPVSVTYDEDDYYFDWKNSSYKTIGLNGSSATVNGEGLDVQGSIVTISKSGVYEITGSLTNGSIVVDVNRDTDDGTVFLVLNGATIQSQTSAPIYIKNSKKAVILLENGTDNSVAGGSDYVVNEDGEPSAAIFSKSDLTITGGGKLTVTADYNDGITSKDDLKITDGSLIVTSKADGIVGKDSVSIKNGSFEIIAGKDGIRSTNETDEDNGNVVLENGEFTIVAANDGIQAARLVQIDDGSFQLNSGGGYPGKSISSSNDFGGRPDQKASATTTNSTEEEESKKGLKAGQGLLVNGGNISVSSYEDSLHSNNDLIINGGILSLQSGDDGLHADNNLLITNGEITIKNSYESLEGTNITVNGGKINATSTDDGINVNSKTGVVNITGGEIALNANGDGLDSNGSINMTAGSVYVDGPAGNGNGSVDYDGSFAISGGTLVASGSSGMAQAPSTNTQPSILMYYTSAQAAGTALTLKDKNGTIVLTHTPSKQYSSVAISSPKLTVGSTYTLYSGDNPIVEVTLSDSLTYLTESGVTTKPQNAGPGGGKGFGGTGNMPPGEGGMPPNDGGMASSDKLPQ</sequence>
<evidence type="ECO:0000313" key="4">
    <source>
        <dbReference type="Proteomes" id="UP000198656"/>
    </source>
</evidence>